<dbReference type="GO" id="GO:0071111">
    <property type="term" value="F:cyclic-guanylate-specific phosphodiesterase activity"/>
    <property type="evidence" value="ECO:0007669"/>
    <property type="project" value="InterPro"/>
</dbReference>
<dbReference type="InterPro" id="IPR035919">
    <property type="entry name" value="EAL_sf"/>
</dbReference>
<dbReference type="PROSITE" id="PS50887">
    <property type="entry name" value="GGDEF"/>
    <property type="match status" value="1"/>
</dbReference>
<dbReference type="Pfam" id="PF01814">
    <property type="entry name" value="Hemerythrin"/>
    <property type="match status" value="1"/>
</dbReference>
<dbReference type="Gene3D" id="3.30.70.270">
    <property type="match status" value="1"/>
</dbReference>
<dbReference type="PANTHER" id="PTHR33121">
    <property type="entry name" value="CYCLIC DI-GMP PHOSPHODIESTERASE PDEF"/>
    <property type="match status" value="1"/>
</dbReference>
<feature type="domain" description="GGDEF" evidence="5">
    <location>
        <begin position="153"/>
        <end position="287"/>
    </location>
</feature>
<evidence type="ECO:0000259" key="4">
    <source>
        <dbReference type="PROSITE" id="PS50883"/>
    </source>
</evidence>
<dbReference type="PROSITE" id="PS50883">
    <property type="entry name" value="EAL"/>
    <property type="match status" value="1"/>
</dbReference>
<dbReference type="SMART" id="SM00267">
    <property type="entry name" value="GGDEF"/>
    <property type="match status" value="1"/>
</dbReference>
<dbReference type="CDD" id="cd01948">
    <property type="entry name" value="EAL"/>
    <property type="match status" value="1"/>
</dbReference>
<keyword evidence="2" id="KW-0479">Metal-binding</keyword>
<dbReference type="PANTHER" id="PTHR33121:SF71">
    <property type="entry name" value="OXYGEN SENSOR PROTEIN DOSP"/>
    <property type="match status" value="1"/>
</dbReference>
<comment type="caution">
    <text evidence="6">The sequence shown here is derived from an EMBL/GenBank/DDBJ whole genome shotgun (WGS) entry which is preliminary data.</text>
</comment>
<dbReference type="Pfam" id="PF00990">
    <property type="entry name" value="GGDEF"/>
    <property type="match status" value="1"/>
</dbReference>
<evidence type="ECO:0000313" key="7">
    <source>
        <dbReference type="Proteomes" id="UP001144110"/>
    </source>
</evidence>
<dbReference type="InterPro" id="IPR000160">
    <property type="entry name" value="GGDEF_dom"/>
</dbReference>
<dbReference type="SMART" id="SM00052">
    <property type="entry name" value="EAL"/>
    <property type="match status" value="1"/>
</dbReference>
<dbReference type="InterPro" id="IPR029787">
    <property type="entry name" value="Nucleotide_cyclase"/>
</dbReference>
<gene>
    <name evidence="6" type="ORF">OD816_000071</name>
</gene>
<evidence type="ECO:0000256" key="1">
    <source>
        <dbReference type="ARBA" id="ARBA00010587"/>
    </source>
</evidence>
<dbReference type="GO" id="GO:0046872">
    <property type="term" value="F:metal ion binding"/>
    <property type="evidence" value="ECO:0007669"/>
    <property type="project" value="UniProtKB-KW"/>
</dbReference>
<name>A0AAE3TDW8_9BACT</name>
<dbReference type="Pfam" id="PF00563">
    <property type="entry name" value="EAL"/>
    <property type="match status" value="1"/>
</dbReference>
<dbReference type="InterPro" id="IPR012827">
    <property type="entry name" value="Hemerythrin_metal-bd"/>
</dbReference>
<dbReference type="SUPFAM" id="SSF141868">
    <property type="entry name" value="EAL domain-like"/>
    <property type="match status" value="1"/>
</dbReference>
<dbReference type="EMBL" id="JAPHEG010000001">
    <property type="protein sequence ID" value="MDF2952826.1"/>
    <property type="molecule type" value="Genomic_DNA"/>
</dbReference>
<dbReference type="CDD" id="cd12107">
    <property type="entry name" value="Hemerythrin"/>
    <property type="match status" value="1"/>
</dbReference>
<dbReference type="SUPFAM" id="SSF55073">
    <property type="entry name" value="Nucleotide cyclase"/>
    <property type="match status" value="1"/>
</dbReference>
<evidence type="ECO:0000256" key="3">
    <source>
        <dbReference type="ARBA" id="ARBA00023004"/>
    </source>
</evidence>
<dbReference type="CDD" id="cd01949">
    <property type="entry name" value="GGDEF"/>
    <property type="match status" value="1"/>
</dbReference>
<dbReference type="Proteomes" id="UP001144110">
    <property type="component" value="Unassembled WGS sequence"/>
</dbReference>
<sequence>MDASLSLELKFKEDFEKLITSLYNLKSAIKENNPERISNYLNQFTLFLKSYFEKEEKFMKELKYPDLEHHKREHDLFKKKIEYLFTKLEKKETILNEEIIEVLENLLIEHVIHFDKPLNLYFKSRIDPLTEFLSREAFLETLQDFITKEKLTKDITLVLFELEDFPLIFFSLGPHVTNLLLKDFSTYLKNQFDIPNILFGKNKESRFLIALLGFSFLEVLEFLENLTEKVKAYSFKFENKKINLNISVGVTLYPQDGKDVYSLLKNAEIALQMAKKEGKFKWVFFENKFLKYFERLNKFRNILERAIREHLVIPFIQPIFDVHTGSVVGGEVLIRILDDKGKIMCACDFIDYAYELKYIDELEALLGEKITESNFLDLFKNKLLFINRVVTSYDKVHFLLEELKVWKTITENYDISCIFEITESSILEFLDLFEMLSAENKTEKVGIAIDDFGSGYASFTSLIKVNPKFLKIDGNLVRQIFKSKKCYTIVKGIVSIAKELNIKTVAEFVENKKIAEGLKEIGVDLFQGFYFSKPISVEEFKKLIS</sequence>
<dbReference type="SUPFAM" id="SSF47188">
    <property type="entry name" value="Hemerythrin-like"/>
    <property type="match status" value="1"/>
</dbReference>
<dbReference type="InterPro" id="IPR012312">
    <property type="entry name" value="Hemerythrin-like"/>
</dbReference>
<feature type="domain" description="EAL" evidence="4">
    <location>
        <begin position="296"/>
        <end position="545"/>
    </location>
</feature>
<dbReference type="AlphaFoldDB" id="A0AAE3TDW8"/>
<keyword evidence="3" id="KW-0408">Iron</keyword>
<dbReference type="NCBIfam" id="TIGR02481">
    <property type="entry name" value="hemeryth_dom"/>
    <property type="match status" value="1"/>
</dbReference>
<evidence type="ECO:0000256" key="2">
    <source>
        <dbReference type="ARBA" id="ARBA00022723"/>
    </source>
</evidence>
<dbReference type="Gene3D" id="1.20.120.50">
    <property type="entry name" value="Hemerythrin-like"/>
    <property type="match status" value="1"/>
</dbReference>
<organism evidence="6 7">
    <name type="scientific">Candidatus Thermodesulfobacterium syntrophicum</name>
    <dbReference type="NCBI Taxonomy" id="3060442"/>
    <lineage>
        <taxon>Bacteria</taxon>
        <taxon>Pseudomonadati</taxon>
        <taxon>Thermodesulfobacteriota</taxon>
        <taxon>Thermodesulfobacteria</taxon>
        <taxon>Thermodesulfobacteriales</taxon>
        <taxon>Thermodesulfobacteriaceae</taxon>
        <taxon>Thermodesulfobacterium</taxon>
    </lineage>
</organism>
<dbReference type="InterPro" id="IPR035938">
    <property type="entry name" value="Hemerythrin-like_sf"/>
</dbReference>
<accession>A0AAE3TDW8</accession>
<comment type="similarity">
    <text evidence="1">Belongs to the hemerythrin family.</text>
</comment>
<dbReference type="Gene3D" id="3.20.20.450">
    <property type="entry name" value="EAL domain"/>
    <property type="match status" value="1"/>
</dbReference>
<evidence type="ECO:0000313" key="6">
    <source>
        <dbReference type="EMBL" id="MDF2952826.1"/>
    </source>
</evidence>
<dbReference type="InterPro" id="IPR001633">
    <property type="entry name" value="EAL_dom"/>
</dbReference>
<evidence type="ECO:0000259" key="5">
    <source>
        <dbReference type="PROSITE" id="PS50887"/>
    </source>
</evidence>
<dbReference type="NCBIfam" id="TIGR00254">
    <property type="entry name" value="GGDEF"/>
    <property type="match status" value="1"/>
</dbReference>
<dbReference type="InterPro" id="IPR050706">
    <property type="entry name" value="Cyclic-di-GMP_PDE-like"/>
</dbReference>
<proteinExistence type="inferred from homology"/>
<reference evidence="6" key="1">
    <citation type="submission" date="2022-11" db="EMBL/GenBank/DDBJ databases">
        <title>Candidatus Alkanophaga archaea from heated hydrothermal vent sediment oxidize petroleum alkanes.</title>
        <authorList>
            <person name="Zehnle H."/>
            <person name="Laso-Perez R."/>
            <person name="Lipp J."/>
            <person name="Teske A."/>
            <person name="Wegener G."/>
        </authorList>
    </citation>
    <scope>NUCLEOTIDE SEQUENCE</scope>
    <source>
        <strain evidence="6">MCA70</strain>
    </source>
</reference>
<protein>
    <submittedName>
        <fullName evidence="6">GGDEF domain</fullName>
    </submittedName>
</protein>
<dbReference type="InterPro" id="IPR043128">
    <property type="entry name" value="Rev_trsase/Diguanyl_cyclase"/>
</dbReference>